<organism evidence="2 3">
    <name type="scientific">Bombardia bombarda</name>
    <dbReference type="NCBI Taxonomy" id="252184"/>
    <lineage>
        <taxon>Eukaryota</taxon>
        <taxon>Fungi</taxon>
        <taxon>Dikarya</taxon>
        <taxon>Ascomycota</taxon>
        <taxon>Pezizomycotina</taxon>
        <taxon>Sordariomycetes</taxon>
        <taxon>Sordariomycetidae</taxon>
        <taxon>Sordariales</taxon>
        <taxon>Lasiosphaeriaceae</taxon>
        <taxon>Bombardia</taxon>
    </lineage>
</organism>
<dbReference type="Gene3D" id="3.40.50.720">
    <property type="entry name" value="NAD(P)-binding Rossmann-like Domain"/>
    <property type="match status" value="1"/>
</dbReference>
<dbReference type="InterPro" id="IPR002347">
    <property type="entry name" value="SDR_fam"/>
</dbReference>
<dbReference type="GO" id="GO:0005737">
    <property type="term" value="C:cytoplasm"/>
    <property type="evidence" value="ECO:0007669"/>
    <property type="project" value="TreeGrafter"/>
</dbReference>
<evidence type="ECO:0008006" key="4">
    <source>
        <dbReference type="Google" id="ProtNLM"/>
    </source>
</evidence>
<dbReference type="InterPro" id="IPR051468">
    <property type="entry name" value="Fungal_SecMetab_SDRs"/>
</dbReference>
<dbReference type="EMBL" id="JAULSR010000003">
    <property type="protein sequence ID" value="KAK0624953.1"/>
    <property type="molecule type" value="Genomic_DNA"/>
</dbReference>
<evidence type="ECO:0000313" key="2">
    <source>
        <dbReference type="EMBL" id="KAK0624953.1"/>
    </source>
</evidence>
<comment type="caution">
    <text evidence="2">The sequence shown here is derived from an EMBL/GenBank/DDBJ whole genome shotgun (WGS) entry which is preliminary data.</text>
</comment>
<reference evidence="2" key="1">
    <citation type="submission" date="2023-06" db="EMBL/GenBank/DDBJ databases">
        <title>Genome-scale phylogeny and comparative genomics of the fungal order Sordariales.</title>
        <authorList>
            <consortium name="Lawrence Berkeley National Laboratory"/>
            <person name="Hensen N."/>
            <person name="Bonometti L."/>
            <person name="Westerberg I."/>
            <person name="Brannstrom I.O."/>
            <person name="Guillou S."/>
            <person name="Cros-Aarteil S."/>
            <person name="Calhoun S."/>
            <person name="Haridas S."/>
            <person name="Kuo A."/>
            <person name="Mondo S."/>
            <person name="Pangilinan J."/>
            <person name="Riley R."/>
            <person name="LaButti K."/>
            <person name="Andreopoulos B."/>
            <person name="Lipzen A."/>
            <person name="Chen C."/>
            <person name="Yanf M."/>
            <person name="Daum C."/>
            <person name="Ng V."/>
            <person name="Clum A."/>
            <person name="Steindorff A."/>
            <person name="Ohm R."/>
            <person name="Martin F."/>
            <person name="Silar P."/>
            <person name="Natvig D."/>
            <person name="Lalanne C."/>
            <person name="Gautier V."/>
            <person name="Ament-velasquez S.L."/>
            <person name="Kruys A."/>
            <person name="Hutchinson M.I."/>
            <person name="Powell A.J."/>
            <person name="Barry K."/>
            <person name="Miller A.N."/>
            <person name="Grigoriev I.V."/>
            <person name="Debuchy R."/>
            <person name="Gladieux P."/>
            <person name="Thoren M.H."/>
            <person name="Johannesson H."/>
        </authorList>
    </citation>
    <scope>NUCLEOTIDE SEQUENCE</scope>
    <source>
        <strain evidence="2">SMH3391-2</strain>
    </source>
</reference>
<protein>
    <recommendedName>
        <fullName evidence="4">NAD(P)-binding protein</fullName>
    </recommendedName>
</protein>
<dbReference type="PANTHER" id="PTHR43544:SF32">
    <property type="entry name" value="CHAIN DEHYDROGENASE, PUTATIVE (AFU_ORTHOLOGUE AFUA_5G01530)-RELATED"/>
    <property type="match status" value="1"/>
</dbReference>
<sequence>MSSKRIVLITGANTGIGYETAKALLQSPTPYHVLLGSRSIDKGNKAIEKLAKEVPNATNTVELVQIDIGSDESINQAAETVKAKHGRIDTLINNAGIQTDIDHHARNKITLRESFTQCYNINAAGSEVTTWAFAPLLIAGASPRLVFVSSGLASFTQQSQTWFPPQELAAGWPKTVGFETVAYKASKVAVNMIMLGWQNRLKGDGVKVFAVEPGFLVTDLGAMKEVAAQMGAGHPSEGGRVIRGIVEGERDGDVGRVVLKEGVQPF</sequence>
<evidence type="ECO:0000256" key="1">
    <source>
        <dbReference type="ARBA" id="ARBA00006484"/>
    </source>
</evidence>
<dbReference type="GO" id="GO:0019748">
    <property type="term" value="P:secondary metabolic process"/>
    <property type="evidence" value="ECO:0007669"/>
    <property type="project" value="TreeGrafter"/>
</dbReference>
<dbReference type="GO" id="GO:0016491">
    <property type="term" value="F:oxidoreductase activity"/>
    <property type="evidence" value="ECO:0007669"/>
    <property type="project" value="TreeGrafter"/>
</dbReference>
<keyword evidence="3" id="KW-1185">Reference proteome</keyword>
<dbReference type="PANTHER" id="PTHR43544">
    <property type="entry name" value="SHORT-CHAIN DEHYDROGENASE/REDUCTASE"/>
    <property type="match status" value="1"/>
</dbReference>
<accession>A0AA40C5F3</accession>
<comment type="similarity">
    <text evidence="1">Belongs to the short-chain dehydrogenases/reductases (SDR) family.</text>
</comment>
<dbReference type="SUPFAM" id="SSF51735">
    <property type="entry name" value="NAD(P)-binding Rossmann-fold domains"/>
    <property type="match status" value="1"/>
</dbReference>
<dbReference type="PRINTS" id="PR00081">
    <property type="entry name" value="GDHRDH"/>
</dbReference>
<dbReference type="AlphaFoldDB" id="A0AA40C5F3"/>
<dbReference type="Proteomes" id="UP001174934">
    <property type="component" value="Unassembled WGS sequence"/>
</dbReference>
<dbReference type="InterPro" id="IPR036291">
    <property type="entry name" value="NAD(P)-bd_dom_sf"/>
</dbReference>
<gene>
    <name evidence="2" type="ORF">B0T17DRAFT_639066</name>
</gene>
<dbReference type="Pfam" id="PF00106">
    <property type="entry name" value="adh_short"/>
    <property type="match status" value="2"/>
</dbReference>
<name>A0AA40C5F3_9PEZI</name>
<proteinExistence type="inferred from homology"/>
<evidence type="ECO:0000313" key="3">
    <source>
        <dbReference type="Proteomes" id="UP001174934"/>
    </source>
</evidence>